<evidence type="ECO:0000313" key="2">
    <source>
        <dbReference type="Proteomes" id="UP000188533"/>
    </source>
</evidence>
<organism evidence="1 2">
    <name type="scientific">Lentinula edodes</name>
    <name type="common">Shiitake mushroom</name>
    <name type="synonym">Lentinus edodes</name>
    <dbReference type="NCBI Taxonomy" id="5353"/>
    <lineage>
        <taxon>Eukaryota</taxon>
        <taxon>Fungi</taxon>
        <taxon>Dikarya</taxon>
        <taxon>Basidiomycota</taxon>
        <taxon>Agaricomycotina</taxon>
        <taxon>Agaricomycetes</taxon>
        <taxon>Agaricomycetidae</taxon>
        <taxon>Agaricales</taxon>
        <taxon>Marasmiineae</taxon>
        <taxon>Omphalotaceae</taxon>
        <taxon>Lentinula</taxon>
    </lineage>
</organism>
<dbReference type="AlphaFoldDB" id="A0A1Q3DWV0"/>
<dbReference type="EMBL" id="BDGU01000014">
    <property type="protein sequence ID" value="GAV99410.1"/>
    <property type="molecule type" value="Genomic_DNA"/>
</dbReference>
<reference evidence="1 2" key="2">
    <citation type="submission" date="2017-02" db="EMBL/GenBank/DDBJ databases">
        <title>A genome survey and senescence transcriptome analysis in Lentinula edodes.</title>
        <authorList>
            <person name="Sakamoto Y."/>
            <person name="Nakade K."/>
            <person name="Sato S."/>
            <person name="Yoshida Y."/>
            <person name="Miyazaki K."/>
            <person name="Natsume S."/>
            <person name="Konno N."/>
        </authorList>
    </citation>
    <scope>NUCLEOTIDE SEQUENCE [LARGE SCALE GENOMIC DNA]</scope>
    <source>
        <strain evidence="1 2">NBRC 111202</strain>
    </source>
</reference>
<evidence type="ECO:0000313" key="1">
    <source>
        <dbReference type="EMBL" id="GAV99410.1"/>
    </source>
</evidence>
<sequence length="73" mass="8618">MANRTTRRSNQASILNLSNFYWRRTVSLCLRQNLEQQRFHLCVCLNALVLVPSESELESPMKYSPNYLQGQWL</sequence>
<dbReference type="Proteomes" id="UP000188533">
    <property type="component" value="Unassembled WGS sequence"/>
</dbReference>
<proteinExistence type="predicted"/>
<name>A0A1Q3DWV0_LENED</name>
<gene>
    <name evidence="1" type="ORF">LENED_000866</name>
</gene>
<comment type="caution">
    <text evidence="1">The sequence shown here is derived from an EMBL/GenBank/DDBJ whole genome shotgun (WGS) entry which is preliminary data.</text>
</comment>
<keyword evidence="2" id="KW-1185">Reference proteome</keyword>
<protein>
    <submittedName>
        <fullName evidence="1">Uncharacterized protein</fullName>
    </submittedName>
</protein>
<accession>A0A1Q3DWV0</accession>
<reference evidence="1 2" key="1">
    <citation type="submission" date="2016-08" db="EMBL/GenBank/DDBJ databases">
        <authorList>
            <consortium name="Lentinula edodes genome sequencing consortium"/>
            <person name="Sakamoto Y."/>
            <person name="Nakade K."/>
            <person name="Sato S."/>
            <person name="Yoshida Y."/>
            <person name="Miyazaki K."/>
            <person name="Natsume S."/>
            <person name="Konno N."/>
        </authorList>
    </citation>
    <scope>NUCLEOTIDE SEQUENCE [LARGE SCALE GENOMIC DNA]</scope>
    <source>
        <strain evidence="1 2">NBRC 111202</strain>
    </source>
</reference>